<accession>A0ABU8I5S2</accession>
<dbReference type="Gene3D" id="1.10.1040.50">
    <property type="match status" value="1"/>
</dbReference>
<keyword evidence="2" id="KW-0520">NAD</keyword>
<evidence type="ECO:0000313" key="7">
    <source>
        <dbReference type="Proteomes" id="UP001363035"/>
    </source>
</evidence>
<dbReference type="InterPro" id="IPR050136">
    <property type="entry name" value="FA_oxidation_alpha_subunit"/>
</dbReference>
<evidence type="ECO:0000313" key="6">
    <source>
        <dbReference type="EMBL" id="MEI5984858.1"/>
    </source>
</evidence>
<dbReference type="Gene3D" id="3.40.50.720">
    <property type="entry name" value="NAD(P)-binding Rossmann-like Domain"/>
    <property type="match status" value="1"/>
</dbReference>
<dbReference type="Proteomes" id="UP001363035">
    <property type="component" value="Unassembled WGS sequence"/>
</dbReference>
<dbReference type="InterPro" id="IPR008927">
    <property type="entry name" value="6-PGluconate_DH-like_C_sf"/>
</dbReference>
<dbReference type="SUPFAM" id="SSF52096">
    <property type="entry name" value="ClpP/crotonase"/>
    <property type="match status" value="1"/>
</dbReference>
<protein>
    <submittedName>
        <fullName evidence="6">3-hydroxyacyl-CoA dehydrogenase NAD-binding domain-containing protein</fullName>
    </submittedName>
</protein>
<evidence type="ECO:0000256" key="1">
    <source>
        <dbReference type="ARBA" id="ARBA00023002"/>
    </source>
</evidence>
<dbReference type="InterPro" id="IPR029045">
    <property type="entry name" value="ClpP/crotonase-like_dom_sf"/>
</dbReference>
<evidence type="ECO:0000256" key="3">
    <source>
        <dbReference type="ARBA" id="ARBA00049556"/>
    </source>
</evidence>
<feature type="domain" description="3-hydroxyacyl-CoA dehydrogenase C-terminal" evidence="4">
    <location>
        <begin position="485"/>
        <end position="577"/>
    </location>
</feature>
<dbReference type="Pfam" id="PF00725">
    <property type="entry name" value="3HCDH"/>
    <property type="match status" value="1"/>
</dbReference>
<dbReference type="SUPFAM" id="SSF51735">
    <property type="entry name" value="NAD(P)-binding Rossmann-fold domains"/>
    <property type="match status" value="1"/>
</dbReference>
<dbReference type="PANTHER" id="PTHR43612">
    <property type="entry name" value="TRIFUNCTIONAL ENZYME SUBUNIT ALPHA"/>
    <property type="match status" value="1"/>
</dbReference>
<dbReference type="InterPro" id="IPR036291">
    <property type="entry name" value="NAD(P)-bd_dom_sf"/>
</dbReference>
<reference evidence="6 7" key="1">
    <citation type="submission" date="2024-01" db="EMBL/GenBank/DDBJ databases">
        <title>Sphingobacterium tenebrionis sp. nov., a novel endophyte isolated from tenebrio molitor intestines.</title>
        <authorList>
            <person name="Zhang C."/>
        </authorList>
    </citation>
    <scope>NUCLEOTIDE SEQUENCE [LARGE SCALE GENOMIC DNA]</scope>
    <source>
        <strain evidence="6 7">PU5-4</strain>
    </source>
</reference>
<dbReference type="SUPFAM" id="SSF48179">
    <property type="entry name" value="6-phosphogluconate dehydrogenase C-terminal domain-like"/>
    <property type="match status" value="2"/>
</dbReference>
<evidence type="ECO:0000259" key="5">
    <source>
        <dbReference type="Pfam" id="PF02737"/>
    </source>
</evidence>
<dbReference type="Pfam" id="PF02737">
    <property type="entry name" value="3HCDH_N"/>
    <property type="match status" value="1"/>
</dbReference>
<organism evidence="6 7">
    <name type="scientific">Sphingobacterium tenebrionis</name>
    <dbReference type="NCBI Taxonomy" id="3111775"/>
    <lineage>
        <taxon>Bacteria</taxon>
        <taxon>Pseudomonadati</taxon>
        <taxon>Bacteroidota</taxon>
        <taxon>Sphingobacteriia</taxon>
        <taxon>Sphingobacteriales</taxon>
        <taxon>Sphingobacteriaceae</taxon>
        <taxon>Sphingobacterium</taxon>
    </lineage>
</organism>
<dbReference type="CDD" id="cd06558">
    <property type="entry name" value="crotonase-like"/>
    <property type="match status" value="1"/>
</dbReference>
<dbReference type="PANTHER" id="PTHR43612:SF3">
    <property type="entry name" value="TRIFUNCTIONAL ENZYME SUBUNIT ALPHA, MITOCHONDRIAL"/>
    <property type="match status" value="1"/>
</dbReference>
<name>A0ABU8I5S2_9SPHI</name>
<dbReference type="Gene3D" id="3.90.226.10">
    <property type="entry name" value="2-enoyl-CoA Hydratase, Chain A, domain 1"/>
    <property type="match status" value="1"/>
</dbReference>
<comment type="catalytic activity">
    <reaction evidence="3">
        <text>a (3S)-3-hydroxyacyl-CoA + NAD(+) = a 3-oxoacyl-CoA + NADH + H(+)</text>
        <dbReference type="Rhea" id="RHEA:22432"/>
        <dbReference type="ChEBI" id="CHEBI:15378"/>
        <dbReference type="ChEBI" id="CHEBI:57318"/>
        <dbReference type="ChEBI" id="CHEBI:57540"/>
        <dbReference type="ChEBI" id="CHEBI:57945"/>
        <dbReference type="ChEBI" id="CHEBI:90726"/>
        <dbReference type="EC" id="1.1.1.35"/>
    </reaction>
</comment>
<dbReference type="EMBL" id="JAYLLN010000016">
    <property type="protein sequence ID" value="MEI5984858.1"/>
    <property type="molecule type" value="Genomic_DNA"/>
</dbReference>
<keyword evidence="1" id="KW-0560">Oxidoreductase</keyword>
<keyword evidence="7" id="KW-1185">Reference proteome</keyword>
<dbReference type="InterPro" id="IPR006108">
    <property type="entry name" value="3HC_DH_C"/>
</dbReference>
<dbReference type="RefSeq" id="WP_336557585.1">
    <property type="nucleotide sequence ID" value="NZ_JAYLLN010000016.1"/>
</dbReference>
<proteinExistence type="predicted"/>
<dbReference type="InterPro" id="IPR006176">
    <property type="entry name" value="3-OHacyl-CoA_DH_NAD-bd"/>
</dbReference>
<feature type="domain" description="3-hydroxyacyl-CoA dehydrogenase NAD binding" evidence="5">
    <location>
        <begin position="303"/>
        <end position="481"/>
    </location>
</feature>
<comment type="caution">
    <text evidence="6">The sequence shown here is derived from an EMBL/GenBank/DDBJ whole genome shotgun (WGS) entry which is preliminary data.</text>
</comment>
<evidence type="ECO:0000259" key="4">
    <source>
        <dbReference type="Pfam" id="PF00725"/>
    </source>
</evidence>
<evidence type="ECO:0000256" key="2">
    <source>
        <dbReference type="ARBA" id="ARBA00023027"/>
    </source>
</evidence>
<gene>
    <name evidence="6" type="ORF">VJ786_08085</name>
</gene>
<sequence>MEINHLPKHIQYQERNINDYVLEIYVHNSLETAYELDFGFVRALLRRVQNHLLKPEITGLVLHFSGSFQSLNFRQLFKQAKEKIEFKKRLFEIMDLMVGIDQLKKPIVGIFDHALLGIGYTLGLACSKLIAVGNQATVGFPEGAYAVIYGMGSVVHLKERVPLSTAFEVLTKGKIYKGSAALELNLIDSFVDNLDDALVDALNFLEQPGNGLKRQQALSDEEINGELQKLNKQANSNIPAHISCFIIFKTSPFLSKAELLTMELVQFEYILHEKQTMSIIRTMYYSMKEAAALGAKAESQVNKLTVLGAGMMGSGIAYEAAKAGIEVQLKDISDAAAEKGKSYSEKVTNKLMELGKMTPEKQQKILDLINPISHFEGLDKQDLIIEAVFEDLNLKAAVIQDSLPILNPKGFFASNTTSLPIHKLAKFSANPSRFIGLHFFSPVDRMALVEVIKGADTSPETLEEALTFVHKLRKIPIVVNDGPAFFTSRIFFNYLLEGITLLLEGASVEVIDRQAKEAGFAVGPLAVLDEISLDLMVHVYDQLPKLHTSQKRAYNYLKKLIAEGRHGRKSGKGFYEYSSEDRSKKPWEDKEIEKPAKPACLIMIKYRLLHVMALDSYRCLEDGILTSPKDGDLGSVLGVGYAMQTGGVFGHIDQVGLHAFVNDCLEFAKYGEQWELPKSLIELSKKDFKFYTGFDSNWNEGPSK</sequence>